<keyword evidence="5" id="KW-0862">Zinc</keyword>
<name>A0A3P3VTM0_9GAMM</name>
<feature type="domain" description="Peptidase M20 dimerisation" evidence="6">
    <location>
        <begin position="239"/>
        <end position="381"/>
    </location>
</feature>
<dbReference type="Gene3D" id="3.40.630.10">
    <property type="entry name" value="Zn peptidases"/>
    <property type="match status" value="1"/>
</dbReference>
<evidence type="ECO:0000256" key="2">
    <source>
        <dbReference type="ARBA" id="ARBA00022670"/>
    </source>
</evidence>
<dbReference type="GO" id="GO:0008233">
    <property type="term" value="F:peptidase activity"/>
    <property type="evidence" value="ECO:0007669"/>
    <property type="project" value="UniProtKB-KW"/>
</dbReference>
<reference evidence="7 8" key="1">
    <citation type="submission" date="2018-08" db="EMBL/GenBank/DDBJ databases">
        <authorList>
            <person name="Khan S.A."/>
        </authorList>
    </citation>
    <scope>NUCLEOTIDE SEQUENCE [LARGE SCALE GENOMIC DNA]</scope>
    <source>
        <strain evidence="7 8">GTF-13</strain>
    </source>
</reference>
<sequence>MKKIFLLFSLGMVLLASVLVGRTLLTTESSVEPPERLSTVTVDGEAATGRLARALTYRTVSRPYPEPQNPATFGPFVEYLKSAYPTVFSRLEVETVGGYSLLIRWPGSQPGLKPILLMSHMDVVPVIPGTEKRWRHPPYDGVVSDGYIWGRGALDDKSGVLGILEAVEVLLHEDFFPSRDIYLAFGEDEEVGGQQGALQIASLLESRGVRLEFVLDEGGAITRGIVPGVSGPVALIGPAEKGYLSLELSAEDAGGHSSQPPPVTAAGRVARAVDRIQSNPFPLTMEHTATFIAHLGEEVSFVQRMVFANAWLFGPFIEQLLPDNPALIAGMRTTVAPTMLAGSVKDNVLPMEARAVVNFRIIPGESVASVTARVEALVDDERIGVEPYGFVSEPSPVASTDSFGYRMLERSIRQVVGDPALVIAPRLVIGATDARHFARIADASFRFLGVTLGPEELKGFHGTNERVSVEGYLEAIKIYYRLIRNAAS</sequence>
<comment type="similarity">
    <text evidence="1">Belongs to the peptidase M20A family.</text>
</comment>
<keyword evidence="3" id="KW-0479">Metal-binding</keyword>
<dbReference type="InterPro" id="IPR011650">
    <property type="entry name" value="Peptidase_M20_dimer"/>
</dbReference>
<dbReference type="PANTHER" id="PTHR45962">
    <property type="entry name" value="N-FATTY-ACYL-AMINO ACID SYNTHASE/HYDROLASE PM20D1"/>
    <property type="match status" value="1"/>
</dbReference>
<dbReference type="Pfam" id="PF07687">
    <property type="entry name" value="M20_dimer"/>
    <property type="match status" value="1"/>
</dbReference>
<keyword evidence="8" id="KW-1185">Reference proteome</keyword>
<dbReference type="SUPFAM" id="SSF55031">
    <property type="entry name" value="Bacterial exopeptidase dimerisation domain"/>
    <property type="match status" value="1"/>
</dbReference>
<dbReference type="PANTHER" id="PTHR45962:SF1">
    <property type="entry name" value="N-FATTY-ACYL-AMINO ACID SYNTHASE_HYDROLASE PM20D1"/>
    <property type="match status" value="1"/>
</dbReference>
<dbReference type="InterPro" id="IPR002933">
    <property type="entry name" value="Peptidase_M20"/>
</dbReference>
<keyword evidence="4 7" id="KW-0378">Hydrolase</keyword>
<dbReference type="FunFam" id="3.40.630.10:FF:000027">
    <property type="entry name" value="N-fatty-acyl-amino acid synthase/hydrolase PM20D1"/>
    <property type="match status" value="1"/>
</dbReference>
<dbReference type="Pfam" id="PF01546">
    <property type="entry name" value="Peptidase_M20"/>
    <property type="match status" value="1"/>
</dbReference>
<reference evidence="7 8" key="2">
    <citation type="submission" date="2018-12" db="EMBL/GenBank/DDBJ databases">
        <title>Simiduia agarivorans gen. nov., sp. nov., a marine, agarolytic bacterium isolated from shallow coastal water from Keelung, Taiwan.</title>
        <authorList>
            <person name="Shieh W.Y."/>
        </authorList>
    </citation>
    <scope>NUCLEOTIDE SEQUENCE [LARGE SCALE GENOMIC DNA]</scope>
    <source>
        <strain evidence="7 8">GTF-13</strain>
    </source>
</reference>
<dbReference type="AlphaFoldDB" id="A0A3P3VTM0"/>
<dbReference type="InterPro" id="IPR001261">
    <property type="entry name" value="ArgE/DapE_CS"/>
</dbReference>
<proteinExistence type="inferred from homology"/>
<organism evidence="7 8">
    <name type="scientific">Aestuariirhabdus litorea</name>
    <dbReference type="NCBI Taxonomy" id="2528527"/>
    <lineage>
        <taxon>Bacteria</taxon>
        <taxon>Pseudomonadati</taxon>
        <taxon>Pseudomonadota</taxon>
        <taxon>Gammaproteobacteria</taxon>
        <taxon>Oceanospirillales</taxon>
        <taxon>Aestuariirhabdaceae</taxon>
        <taxon>Aestuariirhabdus</taxon>
    </lineage>
</organism>
<dbReference type="EMBL" id="QWEZ01000001">
    <property type="protein sequence ID" value="RRJ84809.1"/>
    <property type="molecule type" value="Genomic_DNA"/>
</dbReference>
<gene>
    <name evidence="7" type="ORF">D0544_06840</name>
</gene>
<dbReference type="PIRSF" id="PIRSF036696">
    <property type="entry name" value="ACY-1"/>
    <property type="match status" value="1"/>
</dbReference>
<dbReference type="RefSeq" id="WP_125015239.1">
    <property type="nucleotide sequence ID" value="NZ_QWEZ01000001.1"/>
</dbReference>
<dbReference type="Proteomes" id="UP000280792">
    <property type="component" value="Unassembled WGS sequence"/>
</dbReference>
<protein>
    <submittedName>
        <fullName evidence="7">M20/M25/M40 family metallo-hydrolase</fullName>
    </submittedName>
</protein>
<accession>A0A3P3VTM0</accession>
<dbReference type="InterPro" id="IPR047177">
    <property type="entry name" value="Pept_M20A"/>
</dbReference>
<comment type="caution">
    <text evidence="7">The sequence shown here is derived from an EMBL/GenBank/DDBJ whole genome shotgun (WGS) entry which is preliminary data.</text>
</comment>
<evidence type="ECO:0000256" key="4">
    <source>
        <dbReference type="ARBA" id="ARBA00022801"/>
    </source>
</evidence>
<dbReference type="GO" id="GO:0046872">
    <property type="term" value="F:metal ion binding"/>
    <property type="evidence" value="ECO:0007669"/>
    <property type="project" value="UniProtKB-KW"/>
</dbReference>
<evidence type="ECO:0000256" key="3">
    <source>
        <dbReference type="ARBA" id="ARBA00022723"/>
    </source>
</evidence>
<dbReference type="Gene3D" id="1.10.150.900">
    <property type="match status" value="1"/>
</dbReference>
<evidence type="ECO:0000313" key="8">
    <source>
        <dbReference type="Proteomes" id="UP000280792"/>
    </source>
</evidence>
<evidence type="ECO:0000256" key="1">
    <source>
        <dbReference type="ARBA" id="ARBA00006247"/>
    </source>
</evidence>
<dbReference type="SUPFAM" id="SSF53187">
    <property type="entry name" value="Zn-dependent exopeptidases"/>
    <property type="match status" value="1"/>
</dbReference>
<dbReference type="Gene3D" id="3.30.70.360">
    <property type="match status" value="1"/>
</dbReference>
<dbReference type="InterPro" id="IPR036264">
    <property type="entry name" value="Bact_exopeptidase_dim_dom"/>
</dbReference>
<evidence type="ECO:0000313" key="7">
    <source>
        <dbReference type="EMBL" id="RRJ84809.1"/>
    </source>
</evidence>
<evidence type="ECO:0000259" key="6">
    <source>
        <dbReference type="Pfam" id="PF07687"/>
    </source>
</evidence>
<dbReference type="PROSITE" id="PS00758">
    <property type="entry name" value="ARGE_DAPE_CPG2_1"/>
    <property type="match status" value="1"/>
</dbReference>
<dbReference type="GO" id="GO:0006508">
    <property type="term" value="P:proteolysis"/>
    <property type="evidence" value="ECO:0007669"/>
    <property type="project" value="UniProtKB-KW"/>
</dbReference>
<evidence type="ECO:0000256" key="5">
    <source>
        <dbReference type="ARBA" id="ARBA00022833"/>
    </source>
</evidence>
<keyword evidence="2" id="KW-0645">Protease</keyword>